<dbReference type="InterPro" id="IPR025349">
    <property type="entry name" value="DUF4253"/>
</dbReference>
<name>A0A414Q0J5_FUSMR</name>
<sequence>MVEMSELAKEFVEFFNCEYEYFPNNTYEEIMEKFKKYVEEGKEKGYFPVIVTVDETLLECLAFNVSDNEEFNIEDVRKYREKYISSIYSEGGENILRDLIARRKEETEDDEIDWEEEILGAFEDSGEDRLNSPIGFLDYRTEKPVELFIVKVPVKNPWEIFAWLPMGNWNECPTTSEHMAISRYWFEKYGVVPISMTHDVVEYRVEKVIKTEDEAMEVAVEMYGYCPDVDQSYDTLRLLAGSLVDSSVWYFWWD</sequence>
<gene>
    <name evidence="2" type="ORF">DW663_02320</name>
</gene>
<organism evidence="2 3">
    <name type="scientific">Fusobacterium mortiferum</name>
    <dbReference type="NCBI Taxonomy" id="850"/>
    <lineage>
        <taxon>Bacteria</taxon>
        <taxon>Fusobacteriati</taxon>
        <taxon>Fusobacteriota</taxon>
        <taxon>Fusobacteriia</taxon>
        <taxon>Fusobacteriales</taxon>
        <taxon>Fusobacteriaceae</taxon>
        <taxon>Fusobacterium</taxon>
    </lineage>
</organism>
<evidence type="ECO:0000313" key="2">
    <source>
        <dbReference type="EMBL" id="RHF74321.1"/>
    </source>
</evidence>
<evidence type="ECO:0000259" key="1">
    <source>
        <dbReference type="Pfam" id="PF14062"/>
    </source>
</evidence>
<dbReference type="Proteomes" id="UP000284676">
    <property type="component" value="Unassembled WGS sequence"/>
</dbReference>
<proteinExistence type="predicted"/>
<accession>A0A414Q0J5</accession>
<dbReference type="AlphaFoldDB" id="A0A414Q0J5"/>
<evidence type="ECO:0000313" key="3">
    <source>
        <dbReference type="Proteomes" id="UP000284676"/>
    </source>
</evidence>
<dbReference type="EMBL" id="QRHL01000002">
    <property type="protein sequence ID" value="RHF74321.1"/>
    <property type="molecule type" value="Genomic_DNA"/>
</dbReference>
<dbReference type="RefSeq" id="WP_118233999.1">
    <property type="nucleotide sequence ID" value="NZ_QRHL01000002.1"/>
</dbReference>
<feature type="domain" description="DUF4253" evidence="1">
    <location>
        <begin position="149"/>
        <end position="254"/>
    </location>
</feature>
<comment type="caution">
    <text evidence="2">The sequence shown here is derived from an EMBL/GenBank/DDBJ whole genome shotgun (WGS) entry which is preliminary data.</text>
</comment>
<reference evidence="2 3" key="1">
    <citation type="submission" date="2018-08" db="EMBL/GenBank/DDBJ databases">
        <title>A genome reference for cultivated species of the human gut microbiota.</title>
        <authorList>
            <person name="Zou Y."/>
            <person name="Xue W."/>
            <person name="Luo G."/>
        </authorList>
    </citation>
    <scope>NUCLEOTIDE SEQUENCE [LARGE SCALE GENOMIC DNA]</scope>
    <source>
        <strain evidence="2 3">AM25-1</strain>
    </source>
</reference>
<protein>
    <submittedName>
        <fullName evidence="2">DUF4253 domain-containing protein</fullName>
    </submittedName>
</protein>
<dbReference type="Pfam" id="PF14062">
    <property type="entry name" value="DUF4253"/>
    <property type="match status" value="1"/>
</dbReference>